<organism evidence="3 4">
    <name type="scientific">Acanthoscelides obtectus</name>
    <name type="common">Bean weevil</name>
    <name type="synonym">Bruchus obtectus</name>
    <dbReference type="NCBI Taxonomy" id="200917"/>
    <lineage>
        <taxon>Eukaryota</taxon>
        <taxon>Metazoa</taxon>
        <taxon>Ecdysozoa</taxon>
        <taxon>Arthropoda</taxon>
        <taxon>Hexapoda</taxon>
        <taxon>Insecta</taxon>
        <taxon>Pterygota</taxon>
        <taxon>Neoptera</taxon>
        <taxon>Endopterygota</taxon>
        <taxon>Coleoptera</taxon>
        <taxon>Polyphaga</taxon>
        <taxon>Cucujiformia</taxon>
        <taxon>Chrysomeloidea</taxon>
        <taxon>Chrysomelidae</taxon>
        <taxon>Bruchinae</taxon>
        <taxon>Bruchini</taxon>
        <taxon>Acanthoscelides</taxon>
    </lineage>
</organism>
<evidence type="ECO:0000313" key="3">
    <source>
        <dbReference type="EMBL" id="CAH1977500.1"/>
    </source>
</evidence>
<proteinExistence type="predicted"/>
<keyword evidence="2" id="KW-0812">Transmembrane</keyword>
<keyword evidence="4" id="KW-1185">Reference proteome</keyword>
<evidence type="ECO:0000256" key="2">
    <source>
        <dbReference type="SAM" id="Phobius"/>
    </source>
</evidence>
<feature type="compositionally biased region" description="Polar residues" evidence="1">
    <location>
        <begin position="137"/>
        <end position="160"/>
    </location>
</feature>
<comment type="caution">
    <text evidence="3">The sequence shown here is derived from an EMBL/GenBank/DDBJ whole genome shotgun (WGS) entry which is preliminary data.</text>
</comment>
<feature type="transmembrane region" description="Helical" evidence="2">
    <location>
        <begin position="37"/>
        <end position="63"/>
    </location>
</feature>
<protein>
    <submittedName>
        <fullName evidence="3">Uncharacterized protein</fullName>
    </submittedName>
</protein>
<evidence type="ECO:0000313" key="4">
    <source>
        <dbReference type="Proteomes" id="UP001152888"/>
    </source>
</evidence>
<sequence length="232" mass="26114">MSSQEDINPDSSPDSPDAPPMSKQQEAMFEPKPTPKIIRVLTVMAYVFSVSMAAIFLSIYYIFMWEGKPHLGARVAAWNYERNLSISPPVEGAKYSRYQLIDGHHDQNNITTHIPTDLELLEYNASNNSDVDFDVRNGNSVPDNTSSTQHLGVSKSPSNKTIKKRSVLEGDPNFKYVKDIKEAGHTHNEGDSMHSAIERDENRTLKANIIYIPAQWIPIIALAKKNWHTLCC</sequence>
<gene>
    <name evidence="3" type="ORF">ACAOBT_LOCUS12697</name>
</gene>
<name>A0A9P0PAW0_ACAOB</name>
<dbReference type="Proteomes" id="UP001152888">
    <property type="component" value="Unassembled WGS sequence"/>
</dbReference>
<reference evidence="3" key="1">
    <citation type="submission" date="2022-03" db="EMBL/GenBank/DDBJ databases">
        <authorList>
            <person name="Sayadi A."/>
        </authorList>
    </citation>
    <scope>NUCLEOTIDE SEQUENCE</scope>
</reference>
<dbReference type="PANTHER" id="PTHR34929:SF1">
    <property type="entry name" value="INAF MOTIF CONTAINING 2"/>
    <property type="match status" value="1"/>
</dbReference>
<dbReference type="InterPro" id="IPR029162">
    <property type="entry name" value="InaF-motif"/>
</dbReference>
<dbReference type="AlphaFoldDB" id="A0A9P0PAW0"/>
<feature type="region of interest" description="Disordered" evidence="1">
    <location>
        <begin position="136"/>
        <end position="161"/>
    </location>
</feature>
<evidence type="ECO:0000256" key="1">
    <source>
        <dbReference type="SAM" id="MobiDB-lite"/>
    </source>
</evidence>
<keyword evidence="2" id="KW-0472">Membrane</keyword>
<accession>A0A9P0PAW0</accession>
<dbReference type="PANTHER" id="PTHR34929">
    <property type="entry name" value="ZGC:153157"/>
    <property type="match status" value="1"/>
</dbReference>
<feature type="region of interest" description="Disordered" evidence="1">
    <location>
        <begin position="1"/>
        <end position="29"/>
    </location>
</feature>
<dbReference type="OrthoDB" id="8113027at2759"/>
<dbReference type="EMBL" id="CAKOFQ010006860">
    <property type="protein sequence ID" value="CAH1977500.1"/>
    <property type="molecule type" value="Genomic_DNA"/>
</dbReference>
<dbReference type="Pfam" id="PF15018">
    <property type="entry name" value="InaF-motif"/>
    <property type="match status" value="1"/>
</dbReference>
<keyword evidence="2" id="KW-1133">Transmembrane helix</keyword>